<dbReference type="EMBL" id="CP051685">
    <property type="protein sequence ID" value="QJE01033.1"/>
    <property type="molecule type" value="Genomic_DNA"/>
</dbReference>
<dbReference type="KEGG" id="mfy:HH212_14160"/>
<organism evidence="1 2">
    <name type="scientific">Massilia forsythiae</name>
    <dbReference type="NCBI Taxonomy" id="2728020"/>
    <lineage>
        <taxon>Bacteria</taxon>
        <taxon>Pseudomonadati</taxon>
        <taxon>Pseudomonadota</taxon>
        <taxon>Betaproteobacteria</taxon>
        <taxon>Burkholderiales</taxon>
        <taxon>Oxalobacteraceae</taxon>
        <taxon>Telluria group</taxon>
        <taxon>Massilia</taxon>
    </lineage>
</organism>
<dbReference type="AlphaFoldDB" id="A0A7Z2ZSZ2"/>
<gene>
    <name evidence="1" type="ORF">HH212_14160</name>
</gene>
<name>A0A7Z2ZSZ2_9BURK</name>
<protein>
    <submittedName>
        <fullName evidence="1">Uncharacterized protein</fullName>
    </submittedName>
</protein>
<dbReference type="RefSeq" id="WP_170203062.1">
    <property type="nucleotide sequence ID" value="NZ_CP051685.1"/>
</dbReference>
<evidence type="ECO:0000313" key="2">
    <source>
        <dbReference type="Proteomes" id="UP000502415"/>
    </source>
</evidence>
<dbReference type="Proteomes" id="UP000502415">
    <property type="component" value="Chromosome"/>
</dbReference>
<accession>A0A7Z2ZSZ2</accession>
<sequence length="85" mass="9513">MLDIICSLSMAVEEMDDAGKFTFLLDAGAHVGRFEMTAIDDGVWNRRTEKAGNLHPIVRSSNQPKIVILSKNLRKGILYNPGRIR</sequence>
<proteinExistence type="predicted"/>
<evidence type="ECO:0000313" key="1">
    <source>
        <dbReference type="EMBL" id="QJE01033.1"/>
    </source>
</evidence>
<reference evidence="1 2" key="1">
    <citation type="submission" date="2020-04" db="EMBL/GenBank/DDBJ databases">
        <title>Genome sequencing of novel species.</title>
        <authorList>
            <person name="Heo J."/>
            <person name="Kim S.-J."/>
            <person name="Kim J.-S."/>
            <person name="Hong S.-B."/>
            <person name="Kwon S.-W."/>
        </authorList>
    </citation>
    <scope>NUCLEOTIDE SEQUENCE [LARGE SCALE GENOMIC DNA]</scope>
    <source>
        <strain evidence="1 2">GN2-R2</strain>
    </source>
</reference>
<keyword evidence="2" id="KW-1185">Reference proteome</keyword>